<name>A0A0E9WEE4_ANGAN</name>
<accession>A0A0E9WEE4</accession>
<organism evidence="1">
    <name type="scientific">Anguilla anguilla</name>
    <name type="common">European freshwater eel</name>
    <name type="synonym">Muraena anguilla</name>
    <dbReference type="NCBI Taxonomy" id="7936"/>
    <lineage>
        <taxon>Eukaryota</taxon>
        <taxon>Metazoa</taxon>
        <taxon>Chordata</taxon>
        <taxon>Craniata</taxon>
        <taxon>Vertebrata</taxon>
        <taxon>Euteleostomi</taxon>
        <taxon>Actinopterygii</taxon>
        <taxon>Neopterygii</taxon>
        <taxon>Teleostei</taxon>
        <taxon>Anguilliformes</taxon>
        <taxon>Anguillidae</taxon>
        <taxon>Anguilla</taxon>
    </lineage>
</organism>
<protein>
    <submittedName>
        <fullName evidence="1">Uncharacterized protein</fullName>
    </submittedName>
</protein>
<dbReference type="AlphaFoldDB" id="A0A0E9WEE4"/>
<proteinExistence type="predicted"/>
<evidence type="ECO:0000313" key="1">
    <source>
        <dbReference type="EMBL" id="JAH87935.1"/>
    </source>
</evidence>
<reference evidence="1" key="2">
    <citation type="journal article" date="2015" name="Fish Shellfish Immunol.">
        <title>Early steps in the European eel (Anguilla anguilla)-Vibrio vulnificus interaction in the gills: Role of the RtxA13 toxin.</title>
        <authorList>
            <person name="Callol A."/>
            <person name="Pajuelo D."/>
            <person name="Ebbesson L."/>
            <person name="Teles M."/>
            <person name="MacKenzie S."/>
            <person name="Amaro C."/>
        </authorList>
    </citation>
    <scope>NUCLEOTIDE SEQUENCE</scope>
</reference>
<reference evidence="1" key="1">
    <citation type="submission" date="2014-11" db="EMBL/GenBank/DDBJ databases">
        <authorList>
            <person name="Amaro Gonzalez C."/>
        </authorList>
    </citation>
    <scope>NUCLEOTIDE SEQUENCE</scope>
</reference>
<sequence>MSDLTCFTLICLNKQKLIHRRTVPYTHYTS</sequence>
<dbReference type="EMBL" id="GBXM01020642">
    <property type="protein sequence ID" value="JAH87935.1"/>
    <property type="molecule type" value="Transcribed_RNA"/>
</dbReference>